<feature type="transmembrane region" description="Helical" evidence="1">
    <location>
        <begin position="94"/>
        <end position="125"/>
    </location>
</feature>
<evidence type="ECO:0000313" key="3">
    <source>
        <dbReference type="Proteomes" id="UP000532247"/>
    </source>
</evidence>
<sequence length="130" mass="14938">MQLVWNIIGYLMFSGILIIFLQTLFIGIMHILMPKKVVNSYFTEPYFNTFELALFTGWPYAFFRTLMFVRLIVQPSSGKKRKLPDISKEVPRWYRSLSILLIGIIIINSSMLIVVFSSAGILALVDSLNP</sequence>
<dbReference type="EMBL" id="VTYF01000007">
    <property type="protein sequence ID" value="NOI10010.1"/>
    <property type="molecule type" value="Genomic_DNA"/>
</dbReference>
<comment type="caution">
    <text evidence="2">The sequence shown here is derived from an EMBL/GenBank/DDBJ whole genome shotgun (WGS) entry which is preliminary data.</text>
</comment>
<reference evidence="2 3" key="1">
    <citation type="submission" date="2019-09" db="EMBL/GenBank/DDBJ databases">
        <title>Draft genome sequencing and comparative genomics of hatchery-associated Vibrios.</title>
        <authorList>
            <person name="Kehlet-Delgado H."/>
            <person name="Mueller R.S."/>
        </authorList>
    </citation>
    <scope>NUCLEOTIDE SEQUENCE [LARGE SCALE GENOMIC DNA]</scope>
    <source>
        <strain evidence="2 3">081416A</strain>
    </source>
</reference>
<evidence type="ECO:0000313" key="2">
    <source>
        <dbReference type="EMBL" id="NOI10010.1"/>
    </source>
</evidence>
<dbReference type="Proteomes" id="UP000532247">
    <property type="component" value="Unassembled WGS sequence"/>
</dbReference>
<keyword evidence="1" id="KW-1133">Transmembrane helix</keyword>
<keyword evidence="1" id="KW-0812">Transmembrane</keyword>
<dbReference type="AlphaFoldDB" id="A0A7Y4B3H2"/>
<gene>
    <name evidence="2" type="ORF">F0254_14155</name>
</gene>
<evidence type="ECO:0000256" key="1">
    <source>
        <dbReference type="SAM" id="Phobius"/>
    </source>
</evidence>
<accession>A0A7Y4B3H2</accession>
<keyword evidence="1" id="KW-0472">Membrane</keyword>
<protein>
    <submittedName>
        <fullName evidence="2">Uncharacterized protein</fullName>
    </submittedName>
</protein>
<feature type="transmembrane region" description="Helical" evidence="1">
    <location>
        <begin position="7"/>
        <end position="32"/>
    </location>
</feature>
<proteinExistence type="predicted"/>
<organism evidence="2 3">
    <name type="scientific">Vibrio alginolyticus</name>
    <dbReference type="NCBI Taxonomy" id="663"/>
    <lineage>
        <taxon>Bacteria</taxon>
        <taxon>Pseudomonadati</taxon>
        <taxon>Pseudomonadota</taxon>
        <taxon>Gammaproteobacteria</taxon>
        <taxon>Vibrionales</taxon>
        <taxon>Vibrionaceae</taxon>
        <taxon>Vibrio</taxon>
    </lineage>
</organism>
<feature type="transmembrane region" description="Helical" evidence="1">
    <location>
        <begin position="52"/>
        <end position="73"/>
    </location>
</feature>
<name>A0A7Y4B3H2_VIBAL</name>